<feature type="domain" description="Rho-GAP" evidence="8">
    <location>
        <begin position="899"/>
        <end position="1075"/>
    </location>
</feature>
<feature type="domain" description="Arf-GAP" evidence="6">
    <location>
        <begin position="515"/>
        <end position="649"/>
    </location>
</feature>
<dbReference type="InterPro" id="IPR011993">
    <property type="entry name" value="PH-like_dom_sf"/>
</dbReference>
<evidence type="ECO:0008006" key="11">
    <source>
        <dbReference type="Google" id="ProtNLM"/>
    </source>
</evidence>
<dbReference type="PANTHER" id="PTHR45899:SF1">
    <property type="entry name" value="ARF-GAP WITH RHO-GAP DOMAIN, ANK REPEAT AND PH DOMAIN-CONTAINING PROTEIN 2"/>
    <property type="match status" value="1"/>
</dbReference>
<dbReference type="SMART" id="SM00233">
    <property type="entry name" value="PH"/>
    <property type="match status" value="3"/>
</dbReference>
<dbReference type="Pfam" id="PF00169">
    <property type="entry name" value="PH"/>
    <property type="match status" value="2"/>
</dbReference>
<dbReference type="GO" id="GO:0005096">
    <property type="term" value="F:GTPase activator activity"/>
    <property type="evidence" value="ECO:0007669"/>
    <property type="project" value="UniProtKB-KW"/>
</dbReference>
<evidence type="ECO:0000259" key="8">
    <source>
        <dbReference type="PROSITE" id="PS50238"/>
    </source>
</evidence>
<dbReference type="SMART" id="SM00105">
    <property type="entry name" value="ArfGap"/>
    <property type="match status" value="1"/>
</dbReference>
<evidence type="ECO:0000259" key="6">
    <source>
        <dbReference type="PROSITE" id="PS50115"/>
    </source>
</evidence>
<dbReference type="GO" id="GO:0005547">
    <property type="term" value="F:phosphatidylinositol-3,4,5-trisphosphate binding"/>
    <property type="evidence" value="ECO:0007669"/>
    <property type="project" value="TreeGrafter"/>
</dbReference>
<dbReference type="Gene3D" id="1.10.555.10">
    <property type="entry name" value="Rho GTPase activation protein"/>
    <property type="match status" value="1"/>
</dbReference>
<dbReference type="PROSITE" id="PS50003">
    <property type="entry name" value="PH_DOMAIN"/>
    <property type="match status" value="3"/>
</dbReference>
<dbReference type="SUPFAM" id="SSF47769">
    <property type="entry name" value="SAM/Pointed domain"/>
    <property type="match status" value="1"/>
</dbReference>
<feature type="domain" description="PH" evidence="4">
    <location>
        <begin position="429"/>
        <end position="518"/>
    </location>
</feature>
<dbReference type="InterPro" id="IPR013761">
    <property type="entry name" value="SAM/pointed_sf"/>
</dbReference>
<evidence type="ECO:0000256" key="3">
    <source>
        <dbReference type="SAM" id="MobiDB-lite"/>
    </source>
</evidence>
<dbReference type="Pfam" id="PF01412">
    <property type="entry name" value="ArfGap"/>
    <property type="match status" value="1"/>
</dbReference>
<keyword evidence="2" id="KW-0862">Zinc</keyword>
<dbReference type="Proteomes" id="UP000694700">
    <property type="component" value="Unplaced"/>
</dbReference>
<dbReference type="AlphaFoldDB" id="A0A8C1Y5H4"/>
<dbReference type="Gene3D" id="2.30.29.30">
    <property type="entry name" value="Pleckstrin-homology domain (PH domain)/Phosphotyrosine-binding domain (PTB)"/>
    <property type="match status" value="3"/>
</dbReference>
<sequence length="1271" mass="144241">MEPEQEITQWLTSLHLLQYASSFARAGYHCFKDLRSLTEEELLKMDNIPTGHRRRILSSLETLMIKVDGGEVPVRRKPIPRPRKVQTLPSRTIADSERMAIGSATLPHTLPSVTSHTASSSSSSASEQGSSESLENFSEEPIPDENDDFSSEGASVGFQGEMVENEIYEQCTFIKEPSEPRSTRSFKLRHRPVPEIPEHPFIPPYDWTLSPIAPYGELFLYNSAEKESQHYIHDDDDDDDDDYSTVQEYTLSQRLATECSFEHPTLPALLSSTGPSALAKPQTDVKDIYSMAQDDLPGLLRPNLPSLTEVSISPYACFYGTRNAVTKAGWLDKLSPQGNCVFQRRWVKLEGGNLTYYSSDKEMYSKGLIPISAVKQVRALGENKFEVVTSIRTFVFRAEKEGERQDWLEVFQSAVSSQPSISLQPRKNNTNKSGYVELRGLKGRVYLSLMGTSFRLCKTDQDFNAGLAITVVDLTAACVKQVERKGFEITTPFKSFCFTVESEREREEWIEAVQESIVETLCNYEVLEKVWFNMSNRKCADCQAPEPEWASINLCVVICKNCAGQHRSLGPGISKVRSMKLDSSIWTNELIELFLDVGNKNSNSFWEANLPPEEELCMQPSLEQRASFIRRKYKKRKYKKVLEGLNTQEELNKALCATVVLPDILQTMALVFSGADVMCATGDPQYSTPYLLAQKAGQRLQMEFLYHNKLSDFPKLEAVFDSSFSADLNLMFFYLYVSDLVRRWCTLEGGFLSYYENEKNATPIGRVDVSDVVSLAISNTENITETGPVFTFELYLLSQRVLVFGAETSDAQQEWTHAIAKVTLTRTHQIALKRYSATSTLQGFTVSTHMEGDEKIQVLLMVESGRTVYIHGITKQDFALWHSSIQLAAGTDGMALCNQQLNKNDVPIIVDSCIAFVTQYGLCYEGIYQKNGDPGRVAQLLQDFTKNARVVKLRAQDHRLEDVTDTLKSFLSHSEDAVLAKELYPFWISALDEQDEKVRVQKYSTYIQSLPKVNRLTLGALLQHLYRIQRCSHINQMNTQNLACVFSSCLFQTEGHTAQESRVVEDLINNYTQLFSNNTDVCVYKVSPSMRSDELAISTLEMKGMEVKAQDLWTTFEVIENGEMERPLHYKEKILEQVLEWSSLEDPSSKVHLHSFWFLIETINKLKDFIKGEQLKFKDGSSKLLLGNKFQDRYLVLQDKKLLLYKDIKVISLPMVIFKYLHPCCSSGSTSAQYLCSPAALQQSPVYQFRFFTVAFHISSVCFLSMRLQMK</sequence>
<dbReference type="InterPro" id="IPR001849">
    <property type="entry name" value="PH_domain"/>
</dbReference>
<keyword evidence="2" id="KW-0479">Metal-binding</keyword>
<dbReference type="PROSITE" id="PS50105">
    <property type="entry name" value="SAM_DOMAIN"/>
    <property type="match status" value="1"/>
</dbReference>
<feature type="domain" description="SAM" evidence="5">
    <location>
        <begin position="2"/>
        <end position="66"/>
    </location>
</feature>
<dbReference type="Pfam" id="PF00620">
    <property type="entry name" value="RhoGAP"/>
    <property type="match status" value="1"/>
</dbReference>
<dbReference type="Gene3D" id="1.10.220.150">
    <property type="entry name" value="Arf GTPase activating protein"/>
    <property type="match status" value="1"/>
</dbReference>
<dbReference type="Pfam" id="PF00788">
    <property type="entry name" value="RA"/>
    <property type="match status" value="1"/>
</dbReference>
<protein>
    <recommendedName>
        <fullName evidence="11">ArfGAP with RhoGAP domain, ankyrin repeat and PH domain 2</fullName>
    </recommendedName>
</protein>
<dbReference type="Gene3D" id="1.10.150.50">
    <property type="entry name" value="Transcription Factor, Ets-1"/>
    <property type="match status" value="1"/>
</dbReference>
<dbReference type="InterPro" id="IPR001660">
    <property type="entry name" value="SAM"/>
</dbReference>
<dbReference type="GO" id="GO:0007165">
    <property type="term" value="P:signal transduction"/>
    <property type="evidence" value="ECO:0007669"/>
    <property type="project" value="InterPro"/>
</dbReference>
<dbReference type="SMART" id="SM00324">
    <property type="entry name" value="RhoGAP"/>
    <property type="match status" value="1"/>
</dbReference>
<dbReference type="CDD" id="cd13254">
    <property type="entry name" value="PH2_ARAP"/>
    <property type="match status" value="1"/>
</dbReference>
<accession>A0A8C1Y5H4</accession>
<keyword evidence="2" id="KW-0863">Zinc-finger</keyword>
<dbReference type="SUPFAM" id="SSF50729">
    <property type="entry name" value="PH domain-like"/>
    <property type="match status" value="3"/>
</dbReference>
<feature type="domain" description="PH" evidence="4">
    <location>
        <begin position="742"/>
        <end position="824"/>
    </location>
</feature>
<dbReference type="InterPro" id="IPR038508">
    <property type="entry name" value="ArfGAP_dom_sf"/>
</dbReference>
<evidence type="ECO:0000259" key="4">
    <source>
        <dbReference type="PROSITE" id="PS50003"/>
    </source>
</evidence>
<organism evidence="9 10">
    <name type="scientific">Cyprinus carpio</name>
    <name type="common">Common carp</name>
    <dbReference type="NCBI Taxonomy" id="7962"/>
    <lineage>
        <taxon>Eukaryota</taxon>
        <taxon>Metazoa</taxon>
        <taxon>Chordata</taxon>
        <taxon>Craniata</taxon>
        <taxon>Vertebrata</taxon>
        <taxon>Euteleostomi</taxon>
        <taxon>Actinopterygii</taxon>
        <taxon>Neopterygii</taxon>
        <taxon>Teleostei</taxon>
        <taxon>Ostariophysi</taxon>
        <taxon>Cypriniformes</taxon>
        <taxon>Cyprinidae</taxon>
        <taxon>Cyprininae</taxon>
        <taxon>Cyprinus</taxon>
    </lineage>
</organism>
<evidence type="ECO:0000313" key="9">
    <source>
        <dbReference type="Ensembl" id="ENSCCRP00015088556.1"/>
    </source>
</evidence>
<dbReference type="PRINTS" id="PR00405">
    <property type="entry name" value="REVINTRACTNG"/>
</dbReference>
<name>A0A8C1Y5H4_CYPCA</name>
<dbReference type="GO" id="GO:0008270">
    <property type="term" value="F:zinc ion binding"/>
    <property type="evidence" value="ECO:0007669"/>
    <property type="project" value="UniProtKB-KW"/>
</dbReference>
<dbReference type="PROSITE" id="PS50115">
    <property type="entry name" value="ARFGAP"/>
    <property type="match status" value="1"/>
</dbReference>
<dbReference type="PROSITE" id="PS50200">
    <property type="entry name" value="RA"/>
    <property type="match status" value="1"/>
</dbReference>
<dbReference type="PROSITE" id="PS50238">
    <property type="entry name" value="RHOGAP"/>
    <property type="match status" value="1"/>
</dbReference>
<evidence type="ECO:0000259" key="7">
    <source>
        <dbReference type="PROSITE" id="PS50200"/>
    </source>
</evidence>
<dbReference type="GO" id="GO:0005737">
    <property type="term" value="C:cytoplasm"/>
    <property type="evidence" value="ECO:0007669"/>
    <property type="project" value="TreeGrafter"/>
</dbReference>
<reference evidence="9" key="1">
    <citation type="submission" date="2025-08" db="UniProtKB">
        <authorList>
            <consortium name="Ensembl"/>
        </authorList>
    </citation>
    <scope>IDENTIFICATION</scope>
</reference>
<dbReference type="PANTHER" id="PTHR45899">
    <property type="entry name" value="RHO GTPASE ACTIVATING PROTEIN AT 15B, ISOFORM C"/>
    <property type="match status" value="1"/>
</dbReference>
<dbReference type="InterPro" id="IPR037278">
    <property type="entry name" value="ARFGAP/RecO"/>
</dbReference>
<dbReference type="SUPFAM" id="SSF57863">
    <property type="entry name" value="ArfGap/RecO-like zinc finger"/>
    <property type="match status" value="1"/>
</dbReference>
<feature type="compositionally biased region" description="Low complexity" evidence="3">
    <location>
        <begin position="112"/>
        <end position="133"/>
    </location>
</feature>
<feature type="domain" description="Ras-associating" evidence="7">
    <location>
        <begin position="1071"/>
        <end position="1191"/>
    </location>
</feature>
<keyword evidence="1" id="KW-0343">GTPase activation</keyword>
<evidence type="ECO:0000313" key="10">
    <source>
        <dbReference type="Proteomes" id="UP000694700"/>
    </source>
</evidence>
<evidence type="ECO:0000256" key="1">
    <source>
        <dbReference type="ARBA" id="ARBA00022468"/>
    </source>
</evidence>
<evidence type="ECO:0000259" key="5">
    <source>
        <dbReference type="PROSITE" id="PS50105"/>
    </source>
</evidence>
<feature type="region of interest" description="Disordered" evidence="3">
    <location>
        <begin position="106"/>
        <end position="154"/>
    </location>
</feature>
<dbReference type="Pfam" id="PF00536">
    <property type="entry name" value="SAM_1"/>
    <property type="match status" value="1"/>
</dbReference>
<dbReference type="InterPro" id="IPR000198">
    <property type="entry name" value="RhoGAP_dom"/>
</dbReference>
<dbReference type="SMART" id="SM00454">
    <property type="entry name" value="SAM"/>
    <property type="match status" value="1"/>
</dbReference>
<dbReference type="InterPro" id="IPR052227">
    <property type="entry name" value="Arf-Rho-GAP_ANK-PH_domain"/>
</dbReference>
<dbReference type="Ensembl" id="ENSCCRT00015091417.1">
    <property type="protein sequence ID" value="ENSCCRP00015088556.1"/>
    <property type="gene ID" value="ENSCCRG00015035751.1"/>
</dbReference>
<feature type="domain" description="PH" evidence="4">
    <location>
        <begin position="324"/>
        <end position="416"/>
    </location>
</feature>
<feature type="compositionally biased region" description="Acidic residues" evidence="3">
    <location>
        <begin position="137"/>
        <end position="150"/>
    </location>
</feature>
<dbReference type="InterPro" id="IPR008936">
    <property type="entry name" value="Rho_GTPase_activation_prot"/>
</dbReference>
<dbReference type="SUPFAM" id="SSF48350">
    <property type="entry name" value="GTPase activation domain, GAP"/>
    <property type="match status" value="1"/>
</dbReference>
<dbReference type="InterPro" id="IPR001164">
    <property type="entry name" value="ArfGAP_dom"/>
</dbReference>
<evidence type="ECO:0000256" key="2">
    <source>
        <dbReference type="PROSITE-ProRule" id="PRU00288"/>
    </source>
</evidence>
<dbReference type="InterPro" id="IPR000159">
    <property type="entry name" value="RA_dom"/>
</dbReference>
<proteinExistence type="predicted"/>